<dbReference type="Proteomes" id="UP000596742">
    <property type="component" value="Unassembled WGS sequence"/>
</dbReference>
<gene>
    <name evidence="2" type="ORF">MGAL_10B033251</name>
</gene>
<reference evidence="2" key="1">
    <citation type="submission" date="2018-11" db="EMBL/GenBank/DDBJ databases">
        <authorList>
            <person name="Alioto T."/>
            <person name="Alioto T."/>
        </authorList>
    </citation>
    <scope>NUCLEOTIDE SEQUENCE</scope>
</reference>
<keyword evidence="1" id="KW-0472">Membrane</keyword>
<keyword evidence="1" id="KW-1133">Transmembrane helix</keyword>
<evidence type="ECO:0000256" key="1">
    <source>
        <dbReference type="SAM" id="Phobius"/>
    </source>
</evidence>
<evidence type="ECO:0000313" key="2">
    <source>
        <dbReference type="EMBL" id="VDH98807.1"/>
    </source>
</evidence>
<keyword evidence="3" id="KW-1185">Reference proteome</keyword>
<name>A0A8B6C231_MYTGA</name>
<dbReference type="EMBL" id="UYJE01001058">
    <property type="protein sequence ID" value="VDH98807.1"/>
    <property type="molecule type" value="Genomic_DNA"/>
</dbReference>
<proteinExistence type="predicted"/>
<evidence type="ECO:0000313" key="3">
    <source>
        <dbReference type="Proteomes" id="UP000596742"/>
    </source>
</evidence>
<comment type="caution">
    <text evidence="2">The sequence shown here is derived from an EMBL/GenBank/DDBJ whole genome shotgun (WGS) entry which is preliminary data.</text>
</comment>
<keyword evidence="1" id="KW-0812">Transmembrane</keyword>
<protein>
    <submittedName>
        <fullName evidence="2">Uncharacterized protein</fullName>
    </submittedName>
</protein>
<accession>A0A8B6C231</accession>
<sequence length="364" mass="41293">MYLAINRKCIIFIKKRLSLNIGKVIDQHDVQTYGLVNERKSRCKSDCNEGRTLPEEELLLKQDQRQEISDFHNNLKSESSCNPSGSKKNHLLTNNLQESSERSRNSYGHIPMENVTVDQKYHDTKEHTENKSISNDVNSTHSCKHTEMTESVNNKSNNFTINTYNHARILLIVTLFLISFLMVPSMVWSVYVFLRPSACETQTTCEPQITDGLFIQSATFNINRTAHQLVSKKSSVNITWQNKNDYFLRAYGETVMVKQNGTFHIVATINLDTSSVSDKISSKVPEQDRFRSLLCINMSRFGVDEVNTCQRTNLPPYTSVPVTLGPVIVPLIKGDRVWISVLGINQVQRIGTKLVITQYVGGIG</sequence>
<dbReference type="OrthoDB" id="10402902at2759"/>
<feature type="transmembrane region" description="Helical" evidence="1">
    <location>
        <begin position="169"/>
        <end position="194"/>
    </location>
</feature>
<dbReference type="AlphaFoldDB" id="A0A8B6C231"/>
<organism evidence="2 3">
    <name type="scientific">Mytilus galloprovincialis</name>
    <name type="common">Mediterranean mussel</name>
    <dbReference type="NCBI Taxonomy" id="29158"/>
    <lineage>
        <taxon>Eukaryota</taxon>
        <taxon>Metazoa</taxon>
        <taxon>Spiralia</taxon>
        <taxon>Lophotrochozoa</taxon>
        <taxon>Mollusca</taxon>
        <taxon>Bivalvia</taxon>
        <taxon>Autobranchia</taxon>
        <taxon>Pteriomorphia</taxon>
        <taxon>Mytilida</taxon>
        <taxon>Mytiloidea</taxon>
        <taxon>Mytilidae</taxon>
        <taxon>Mytilinae</taxon>
        <taxon>Mytilus</taxon>
    </lineage>
</organism>